<comment type="caution">
    <text evidence="9">The sequence shown here is derived from an EMBL/GenBank/DDBJ whole genome shotgun (WGS) entry which is preliminary data.</text>
</comment>
<dbReference type="InterPro" id="IPR002553">
    <property type="entry name" value="Clathrin/coatomer_adapt-like_N"/>
</dbReference>
<keyword evidence="3" id="KW-0813">Transport</keyword>
<gene>
    <name evidence="9" type="ORF">E3Q22_03779</name>
</gene>
<evidence type="ECO:0000256" key="1">
    <source>
        <dbReference type="ARBA" id="ARBA00004308"/>
    </source>
</evidence>
<dbReference type="GO" id="GO:0006896">
    <property type="term" value="P:Golgi to vacuole transport"/>
    <property type="evidence" value="ECO:0007669"/>
    <property type="project" value="TreeGrafter"/>
</dbReference>
<dbReference type="EMBL" id="SPRC01000054">
    <property type="protein sequence ID" value="TIB75944.1"/>
    <property type="molecule type" value="Genomic_DNA"/>
</dbReference>
<dbReference type="GO" id="GO:0030123">
    <property type="term" value="C:AP-3 adaptor complex"/>
    <property type="evidence" value="ECO:0007669"/>
    <property type="project" value="InterPro"/>
</dbReference>
<dbReference type="Proteomes" id="UP000310685">
    <property type="component" value="Unassembled WGS sequence"/>
</dbReference>
<comment type="subcellular location">
    <subcellularLocation>
        <location evidence="1">Endomembrane system</location>
    </subcellularLocation>
</comment>
<evidence type="ECO:0000313" key="9">
    <source>
        <dbReference type="EMBL" id="TIB75944.1"/>
    </source>
</evidence>
<dbReference type="AlphaFoldDB" id="A0A4T0M0I1"/>
<feature type="compositionally biased region" description="Basic residues" evidence="7">
    <location>
        <begin position="771"/>
        <end position="781"/>
    </location>
</feature>
<dbReference type="InterPro" id="IPR016024">
    <property type="entry name" value="ARM-type_fold"/>
</dbReference>
<dbReference type="SUPFAM" id="SSF48371">
    <property type="entry name" value="ARM repeat"/>
    <property type="match status" value="1"/>
</dbReference>
<evidence type="ECO:0000256" key="5">
    <source>
        <dbReference type="ARBA" id="ARBA00022927"/>
    </source>
</evidence>
<dbReference type="Gene3D" id="1.25.10.10">
    <property type="entry name" value="Leucine-rich Repeat Variant"/>
    <property type="match status" value="1"/>
</dbReference>
<dbReference type="InterPro" id="IPR017105">
    <property type="entry name" value="AP3_complex_dsu"/>
</dbReference>
<evidence type="ECO:0000259" key="8">
    <source>
        <dbReference type="Pfam" id="PF01602"/>
    </source>
</evidence>
<evidence type="ECO:0000256" key="6">
    <source>
        <dbReference type="ARBA" id="ARBA00023136"/>
    </source>
</evidence>
<keyword evidence="6" id="KW-0472">Membrane</keyword>
<feature type="domain" description="Clathrin/coatomer adaptor adaptin-like N-terminal" evidence="8">
    <location>
        <begin position="21"/>
        <end position="595"/>
    </location>
</feature>
<proteinExistence type="inferred from homology"/>
<evidence type="ECO:0000256" key="3">
    <source>
        <dbReference type="ARBA" id="ARBA00022448"/>
    </source>
</evidence>
<dbReference type="Pfam" id="PF01602">
    <property type="entry name" value="Adaptin_N"/>
    <property type="match status" value="1"/>
</dbReference>
<dbReference type="PIRSF" id="PIRSF037092">
    <property type="entry name" value="AP3_complex_delta"/>
    <property type="match status" value="1"/>
</dbReference>
<reference evidence="9 10" key="1">
    <citation type="submission" date="2019-03" db="EMBL/GenBank/DDBJ databases">
        <title>Sequencing 25 genomes of Wallemia mellicola.</title>
        <authorList>
            <person name="Gostincar C."/>
        </authorList>
    </citation>
    <scope>NUCLEOTIDE SEQUENCE [LARGE SCALE GENOMIC DNA]</scope>
    <source>
        <strain evidence="9 10">EXF-6152</strain>
    </source>
</reference>
<feature type="compositionally biased region" description="Basic and acidic residues" evidence="7">
    <location>
        <begin position="663"/>
        <end position="684"/>
    </location>
</feature>
<keyword evidence="4" id="KW-0677">Repeat</keyword>
<dbReference type="PANTHER" id="PTHR22781:SF12">
    <property type="entry name" value="AP-3 COMPLEX SUBUNIT DELTA-1"/>
    <property type="match status" value="1"/>
</dbReference>
<feature type="region of interest" description="Disordered" evidence="7">
    <location>
        <begin position="651"/>
        <end position="694"/>
    </location>
</feature>
<dbReference type="GO" id="GO:0006623">
    <property type="term" value="P:protein targeting to vacuole"/>
    <property type="evidence" value="ECO:0007669"/>
    <property type="project" value="TreeGrafter"/>
</dbReference>
<feature type="compositionally biased region" description="Low complexity" evidence="7">
    <location>
        <begin position="743"/>
        <end position="755"/>
    </location>
</feature>
<evidence type="ECO:0000256" key="4">
    <source>
        <dbReference type="ARBA" id="ARBA00022737"/>
    </source>
</evidence>
<keyword evidence="5" id="KW-0653">Protein transport</keyword>
<dbReference type="GO" id="GO:0010008">
    <property type="term" value="C:endosome membrane"/>
    <property type="evidence" value="ECO:0007669"/>
    <property type="project" value="TreeGrafter"/>
</dbReference>
<evidence type="ECO:0000256" key="2">
    <source>
        <dbReference type="ARBA" id="ARBA00006613"/>
    </source>
</evidence>
<protein>
    <submittedName>
        <fullName evidence="9">ARM repeat-containing protein</fullName>
    </submittedName>
</protein>
<dbReference type="PANTHER" id="PTHR22781">
    <property type="entry name" value="DELTA ADAPTIN-RELATED"/>
    <property type="match status" value="1"/>
</dbReference>
<dbReference type="InterPro" id="IPR011989">
    <property type="entry name" value="ARM-like"/>
</dbReference>
<comment type="similarity">
    <text evidence="2">Belongs to the adaptor complexes large subunit family.</text>
</comment>
<feature type="compositionally biased region" description="Polar residues" evidence="7">
    <location>
        <begin position="756"/>
        <end position="768"/>
    </location>
</feature>
<sequence length="781" mass="87716">MLFIQQLSGFIKGLRANKDDERKFIESVLDEIKVEIRNSDIDIKSTAILKLTYIEMLGFDISWSAFPIIETASSSKAHLKAIGYLAANQSFNSQTEVMMLMPNLLKKDLQSEPGLALTSFTSIATPELSVDLASDISRLTTHTKPSVRQKSVAAILKSITLTNDFELADFKKRLRERLNDQDPGVIVATVSAITELATSYPTQCLHFAPSLYRLLTSSTNNWLVIKVLKLFATLLPYEPRLQRKLFSPINELIENTTAVSVLYECVLTCIIGGMLSTGDLAEKCLEKLTQFLDEEDQNLKYVSLLAIAQMVPHHAHLLYEHEDALLSTLDDVDTLIRLRGLEILSAIVTKSNVERVMNKLFEQLLPTQTSAKDALTGGTKSTPKNYIRQLAQEIIKICKKDHYTNIPSFSWLINVIMQLAKVVPPSRGSEGIDELGEEFSQLLVDIAVNYPQTRQYATNVMQDMLVEYVETDIPVSMVSDLLPAAVYITGEYAMQVTSSQFLEAAQPTIQQLIHPKFLETSHFVMGLTVISIARVYGIHAMLVANGWEDDIRDRQTKLTELTNLTSETRDGIIAYTTIADVEVKERARQLLNLLNVVYGDLIKDQDSNECPKSLYLVSSIYFNKALEVKEDEEMVKFDLNVPLFVNIDEESYTDDEPEIQSQENKEERRHSTKLRQETPEERAERKRRKAALKAERDANPYYIKAKKDKGTESDELDDVPVVNLDIDENASSGNSTPLFYPKTSSGTSSLKSASTQNLEPTAIESGSISKVVKKKSRSRKV</sequence>
<feature type="region of interest" description="Disordered" evidence="7">
    <location>
        <begin position="724"/>
        <end position="781"/>
    </location>
</feature>
<evidence type="ECO:0000256" key="7">
    <source>
        <dbReference type="SAM" id="MobiDB-lite"/>
    </source>
</evidence>
<name>A0A4T0M0I1_9BASI</name>
<accession>A0A4T0M0I1</accession>
<organism evidence="9 10">
    <name type="scientific">Wallemia mellicola</name>
    <dbReference type="NCBI Taxonomy" id="1708541"/>
    <lineage>
        <taxon>Eukaryota</taxon>
        <taxon>Fungi</taxon>
        <taxon>Dikarya</taxon>
        <taxon>Basidiomycota</taxon>
        <taxon>Wallemiomycotina</taxon>
        <taxon>Wallemiomycetes</taxon>
        <taxon>Wallemiales</taxon>
        <taxon>Wallemiaceae</taxon>
        <taxon>Wallemia</taxon>
    </lineage>
</organism>
<evidence type="ECO:0000313" key="10">
    <source>
        <dbReference type="Proteomes" id="UP000310685"/>
    </source>
</evidence>